<protein>
    <submittedName>
        <fullName evidence="3">Alginate lyase</fullName>
    </submittedName>
</protein>
<evidence type="ECO:0000259" key="2">
    <source>
        <dbReference type="PROSITE" id="PS50022"/>
    </source>
</evidence>
<organism evidence="3 4">
    <name type="scientific">Vibrio algicola</name>
    <dbReference type="NCBI Taxonomy" id="2662262"/>
    <lineage>
        <taxon>Bacteria</taxon>
        <taxon>Pseudomonadati</taxon>
        <taxon>Pseudomonadota</taxon>
        <taxon>Gammaproteobacteria</taxon>
        <taxon>Vibrionales</taxon>
        <taxon>Vibrionaceae</taxon>
        <taxon>Vibrio</taxon>
    </lineage>
</organism>
<dbReference type="Gene3D" id="2.60.120.260">
    <property type="entry name" value="Galactose-binding domain-like"/>
    <property type="match status" value="1"/>
</dbReference>
<dbReference type="Proteomes" id="UP000348942">
    <property type="component" value="Chromosome 1"/>
</dbReference>
<keyword evidence="1" id="KW-0732">Signal</keyword>
<dbReference type="SUPFAM" id="SSF49899">
    <property type="entry name" value="Concanavalin A-like lectins/glucanases"/>
    <property type="match status" value="1"/>
</dbReference>
<dbReference type="InterPro" id="IPR013320">
    <property type="entry name" value="ConA-like_dom_sf"/>
</dbReference>
<dbReference type="PROSITE" id="PS51257">
    <property type="entry name" value="PROKAR_LIPOPROTEIN"/>
    <property type="match status" value="1"/>
</dbReference>
<feature type="signal peptide" evidence="1">
    <location>
        <begin position="1"/>
        <end position="17"/>
    </location>
</feature>
<evidence type="ECO:0000256" key="1">
    <source>
        <dbReference type="SAM" id="SignalP"/>
    </source>
</evidence>
<accession>A0A5Q0TDB7</accession>
<dbReference type="InterPro" id="IPR014895">
    <property type="entry name" value="Alginate_lyase_2"/>
</dbReference>
<dbReference type="EMBL" id="CP045699">
    <property type="protein sequence ID" value="QGA64661.1"/>
    <property type="molecule type" value="Genomic_DNA"/>
</dbReference>
<dbReference type="AlphaFoldDB" id="A0A5Q0TDB7"/>
<proteinExistence type="predicted"/>
<dbReference type="Pfam" id="PF00754">
    <property type="entry name" value="F5_F8_type_C"/>
    <property type="match status" value="1"/>
</dbReference>
<dbReference type="GO" id="GO:0016829">
    <property type="term" value="F:lyase activity"/>
    <property type="evidence" value="ECO:0007669"/>
    <property type="project" value="UniProtKB-KW"/>
</dbReference>
<dbReference type="RefSeq" id="WP_153446761.1">
    <property type="nucleotide sequence ID" value="NZ_CP045699.1"/>
</dbReference>
<evidence type="ECO:0000313" key="3">
    <source>
        <dbReference type="EMBL" id="QGA64661.1"/>
    </source>
</evidence>
<name>A0A5Q0TDB7_9VIBR</name>
<evidence type="ECO:0000313" key="4">
    <source>
        <dbReference type="Proteomes" id="UP000348942"/>
    </source>
</evidence>
<feature type="domain" description="F5/8 type C" evidence="2">
    <location>
        <begin position="27"/>
        <end position="174"/>
    </location>
</feature>
<dbReference type="InterPro" id="IPR008979">
    <property type="entry name" value="Galactose-bd-like_sf"/>
</dbReference>
<dbReference type="PROSITE" id="PS50022">
    <property type="entry name" value="FA58C_3"/>
    <property type="match status" value="1"/>
</dbReference>
<sequence length="528" mass="57005">MKHIYLKTLLASSVLLAVGCTSTATLTPAQQLAQDQSTAQGFTGEAVLTPVAVSASSHDGNGPDRLIDNDIQTRWSANGDGEWAMIDYGSAHEFNAVRAAFSKGNERQSKFDILVSTDGKTWTPVLENQMSSGGVIGLERFAFAPVTARYIKYVGHGNTGNDWNSVTELAAVNCGVNACPTNQIITPDVIAAETSLIAQMKADAAAQKDARKNLRKGDFGAVAVYPCLTTVKCGRGELPTPTGLPATPKAGNAPSQNFDMTSWYLSQPFDHDKNNRPDDVSEWDLANGYSHPDVFYTAADGGLVFKTFVKGVRTSPNTQYARTELREMLRKGDKSIPTKGVNKNNWVFSSAPVADQKAAGGVDGVLNATLKIDHATTTGEAGQVGRFIIGQIHDQDDEPIRLYYRKLPNQPTGTVYFAHENTLKGTETFYDLVGGMTGEIGDKGIALGEKFSYQIAVKGNTMTVTVMRPGKPDVKQVVDMSESGYDVGGKYMYFKAGVYNQNISGDPDDYAQATFYKLDKSHSTYTGK</sequence>
<feature type="chain" id="PRO_5024459220" evidence="1">
    <location>
        <begin position="18"/>
        <end position="528"/>
    </location>
</feature>
<dbReference type="Gene3D" id="2.60.120.200">
    <property type="match status" value="1"/>
</dbReference>
<dbReference type="SUPFAM" id="SSF49785">
    <property type="entry name" value="Galactose-binding domain-like"/>
    <property type="match status" value="1"/>
</dbReference>
<keyword evidence="3" id="KW-0456">Lyase</keyword>
<dbReference type="Pfam" id="PF08787">
    <property type="entry name" value="Alginate_lyase2"/>
    <property type="match status" value="1"/>
</dbReference>
<reference evidence="3 4" key="1">
    <citation type="submission" date="2019-10" db="EMBL/GenBank/DDBJ databases">
        <title>Vibrio sp. nov., isolated from Coralline algae surface.</title>
        <authorList>
            <person name="Geng Y."/>
            <person name="Zhang X."/>
        </authorList>
    </citation>
    <scope>NUCLEOTIDE SEQUENCE [LARGE SCALE GENOMIC DNA]</scope>
    <source>
        <strain evidence="3 4">SM1977</strain>
    </source>
</reference>
<gene>
    <name evidence="3" type="ORF">GFB47_04115</name>
</gene>
<dbReference type="InterPro" id="IPR000421">
    <property type="entry name" value="FA58C"/>
</dbReference>
<keyword evidence="4" id="KW-1185">Reference proteome</keyword>